<keyword evidence="1" id="KW-0723">Serine/threonine-protein kinase</keyword>
<evidence type="ECO:0000256" key="4">
    <source>
        <dbReference type="ARBA" id="ARBA00022777"/>
    </source>
</evidence>
<feature type="domain" description="S-locus receptor kinase C-terminal" evidence="6">
    <location>
        <begin position="61"/>
        <end position="107"/>
    </location>
</feature>
<reference evidence="8" key="1">
    <citation type="journal article" date="2011" name="Nature">
        <title>Genome sequence and analysis of the tuber crop potato.</title>
        <authorList>
            <consortium name="The Potato Genome Sequencing Consortium"/>
        </authorList>
    </citation>
    <scope>NUCLEOTIDE SEQUENCE [LARGE SCALE GENOMIC DNA]</scope>
    <source>
        <strain evidence="8">cv. DM1-3 516 R44</strain>
    </source>
</reference>
<evidence type="ECO:0000256" key="3">
    <source>
        <dbReference type="ARBA" id="ARBA00022741"/>
    </source>
</evidence>
<evidence type="ECO:0000313" key="8">
    <source>
        <dbReference type="Proteomes" id="UP000011115"/>
    </source>
</evidence>
<dbReference type="Proteomes" id="UP000011115">
    <property type="component" value="Unassembled WGS sequence"/>
</dbReference>
<dbReference type="Gene3D" id="1.10.510.10">
    <property type="entry name" value="Transferase(Phosphotransferase) domain 1"/>
    <property type="match status" value="1"/>
</dbReference>
<dbReference type="Pfam" id="PF11883">
    <property type="entry name" value="DUF3403"/>
    <property type="match status" value="1"/>
</dbReference>
<dbReference type="AlphaFoldDB" id="M1BIU1"/>
<reference evidence="7" key="2">
    <citation type="submission" date="2015-06" db="UniProtKB">
        <authorList>
            <consortium name="EnsemblPlants"/>
        </authorList>
    </citation>
    <scope>IDENTIFICATION</scope>
    <source>
        <strain evidence="7">DM1-3 516 R44</strain>
    </source>
</reference>
<name>M1BIU1_SOLTU</name>
<keyword evidence="3" id="KW-0547">Nucleotide-binding</keyword>
<protein>
    <submittedName>
        <fullName evidence="7">S-locus-specific glycoprotein S6</fullName>
    </submittedName>
</protein>
<dbReference type="PANTHER" id="PTHR27002">
    <property type="entry name" value="RECEPTOR-LIKE SERINE/THREONINE-PROTEIN KINASE SD1-8"/>
    <property type="match status" value="1"/>
</dbReference>
<keyword evidence="4" id="KW-0418">Kinase</keyword>
<dbReference type="Gramene" id="PGSC0003DMT400046237">
    <property type="protein sequence ID" value="PGSC0003DMT400046237"/>
    <property type="gene ID" value="PGSC0003DMG400017949"/>
</dbReference>
<organism evidence="7 8">
    <name type="scientific">Solanum tuberosum</name>
    <name type="common">Potato</name>
    <dbReference type="NCBI Taxonomy" id="4113"/>
    <lineage>
        <taxon>Eukaryota</taxon>
        <taxon>Viridiplantae</taxon>
        <taxon>Streptophyta</taxon>
        <taxon>Embryophyta</taxon>
        <taxon>Tracheophyta</taxon>
        <taxon>Spermatophyta</taxon>
        <taxon>Magnoliopsida</taxon>
        <taxon>eudicotyledons</taxon>
        <taxon>Gunneridae</taxon>
        <taxon>Pentapetalae</taxon>
        <taxon>asterids</taxon>
        <taxon>lamiids</taxon>
        <taxon>Solanales</taxon>
        <taxon>Solanaceae</taxon>
        <taxon>Solanoideae</taxon>
        <taxon>Solaneae</taxon>
        <taxon>Solanum</taxon>
    </lineage>
</organism>
<keyword evidence="2" id="KW-0808">Transferase</keyword>
<evidence type="ECO:0000256" key="1">
    <source>
        <dbReference type="ARBA" id="ARBA00022527"/>
    </source>
</evidence>
<evidence type="ECO:0000313" key="7">
    <source>
        <dbReference type="EnsemblPlants" id="PGSC0003DMT400046237"/>
    </source>
</evidence>
<keyword evidence="5" id="KW-0067">ATP-binding</keyword>
<dbReference type="InterPro" id="IPR021820">
    <property type="entry name" value="S-locus_recpt_kinase_C"/>
</dbReference>
<dbReference type="PANTHER" id="PTHR27002:SF1068">
    <property type="entry name" value="RECEPTOR-LIKE SERINE_THREONINE-PROTEIN KINASE"/>
    <property type="match status" value="1"/>
</dbReference>
<dbReference type="HOGENOM" id="CLU_000288_21_3_1"/>
<dbReference type="ExpressionAtlas" id="M1BIU1">
    <property type="expression patterns" value="baseline and differential"/>
</dbReference>
<proteinExistence type="predicted"/>
<evidence type="ECO:0000256" key="5">
    <source>
        <dbReference type="ARBA" id="ARBA00022840"/>
    </source>
</evidence>
<evidence type="ECO:0000256" key="2">
    <source>
        <dbReference type="ARBA" id="ARBA00022679"/>
    </source>
</evidence>
<sequence length="107" mass="11974">MYVQVWIHFKEGRVMEVINTHLKELCNNLCEVQRSVHVGLLCVQQCPEDRPSMSSVVLMLSSDVPLPSPKEPGFFTSRSRFGEVNSSSSKLGEHSGNQLSITLLDAR</sequence>
<gene>
    <name evidence="7" type="primary">LOC102591355</name>
</gene>
<keyword evidence="8" id="KW-1185">Reference proteome</keyword>
<dbReference type="EnsemblPlants" id="PGSC0003DMT400046237">
    <property type="protein sequence ID" value="PGSC0003DMT400046237"/>
    <property type="gene ID" value="PGSC0003DMG400017949"/>
</dbReference>
<evidence type="ECO:0000259" key="6">
    <source>
        <dbReference type="Pfam" id="PF11883"/>
    </source>
</evidence>
<dbReference type="GO" id="GO:0004674">
    <property type="term" value="F:protein serine/threonine kinase activity"/>
    <property type="evidence" value="ECO:0007669"/>
    <property type="project" value="UniProtKB-KW"/>
</dbReference>
<accession>M1BIU1</accession>
<dbReference type="GO" id="GO:0005524">
    <property type="term" value="F:ATP binding"/>
    <property type="evidence" value="ECO:0007669"/>
    <property type="project" value="UniProtKB-KW"/>
</dbReference>